<keyword evidence="2" id="KW-1185">Reference proteome</keyword>
<dbReference type="EMBL" id="BLXT01002298">
    <property type="protein sequence ID" value="GFN92755.1"/>
    <property type="molecule type" value="Genomic_DNA"/>
</dbReference>
<comment type="caution">
    <text evidence="1">The sequence shown here is derived from an EMBL/GenBank/DDBJ whole genome shotgun (WGS) entry which is preliminary data.</text>
</comment>
<dbReference type="AlphaFoldDB" id="A0AAV3ZDP3"/>
<accession>A0AAV3ZDP3</accession>
<name>A0AAV3ZDP3_9GAST</name>
<gene>
    <name evidence="1" type="ORF">PoB_001926100</name>
</gene>
<evidence type="ECO:0000313" key="1">
    <source>
        <dbReference type="EMBL" id="GFN92755.1"/>
    </source>
</evidence>
<organism evidence="1 2">
    <name type="scientific">Plakobranchus ocellatus</name>
    <dbReference type="NCBI Taxonomy" id="259542"/>
    <lineage>
        <taxon>Eukaryota</taxon>
        <taxon>Metazoa</taxon>
        <taxon>Spiralia</taxon>
        <taxon>Lophotrochozoa</taxon>
        <taxon>Mollusca</taxon>
        <taxon>Gastropoda</taxon>
        <taxon>Heterobranchia</taxon>
        <taxon>Euthyneura</taxon>
        <taxon>Panpulmonata</taxon>
        <taxon>Sacoglossa</taxon>
        <taxon>Placobranchoidea</taxon>
        <taxon>Plakobranchidae</taxon>
        <taxon>Plakobranchus</taxon>
    </lineage>
</organism>
<evidence type="ECO:0000313" key="2">
    <source>
        <dbReference type="Proteomes" id="UP000735302"/>
    </source>
</evidence>
<proteinExistence type="predicted"/>
<protein>
    <submittedName>
        <fullName evidence="1">Uncharacterized protein</fullName>
    </submittedName>
</protein>
<dbReference type="Proteomes" id="UP000735302">
    <property type="component" value="Unassembled WGS sequence"/>
</dbReference>
<reference evidence="1 2" key="1">
    <citation type="journal article" date="2021" name="Elife">
        <title>Chloroplast acquisition without the gene transfer in kleptoplastic sea slugs, Plakobranchus ocellatus.</title>
        <authorList>
            <person name="Maeda T."/>
            <person name="Takahashi S."/>
            <person name="Yoshida T."/>
            <person name="Shimamura S."/>
            <person name="Takaki Y."/>
            <person name="Nagai Y."/>
            <person name="Toyoda A."/>
            <person name="Suzuki Y."/>
            <person name="Arimoto A."/>
            <person name="Ishii H."/>
            <person name="Satoh N."/>
            <person name="Nishiyama T."/>
            <person name="Hasebe M."/>
            <person name="Maruyama T."/>
            <person name="Minagawa J."/>
            <person name="Obokata J."/>
            <person name="Shigenobu S."/>
        </authorList>
    </citation>
    <scope>NUCLEOTIDE SEQUENCE [LARGE SCALE GENOMIC DNA]</scope>
</reference>
<sequence>MVTSCPINPDLYSPKSSPNKGRLILLKMLSLFSAHVISGSSAPTRPGDNSAIPSCNGRLLQIVSLVCRRVYKLELTNESCCRRQSRRGMMILPKSMNKIL</sequence>